<keyword evidence="1" id="KW-0812">Transmembrane</keyword>
<comment type="caution">
    <text evidence="2">The sequence shown here is derived from an EMBL/GenBank/DDBJ whole genome shotgun (WGS) entry which is preliminary data.</text>
</comment>
<sequence length="78" mass="8408">MQADTFQVGAAIIAGPALLLARTFITALAPIWLETVRLRYRQRLAQSLPAGSTIDERPAGGGSLHIEIVRPWAGLGER</sequence>
<organism evidence="2 3">
    <name type="scientific">Nocardiopsis sinuspersici</name>
    <dbReference type="NCBI Taxonomy" id="501010"/>
    <lineage>
        <taxon>Bacteria</taxon>
        <taxon>Bacillati</taxon>
        <taxon>Actinomycetota</taxon>
        <taxon>Actinomycetes</taxon>
        <taxon>Streptosporangiales</taxon>
        <taxon>Nocardiopsidaceae</taxon>
        <taxon>Nocardiopsis</taxon>
    </lineage>
</organism>
<dbReference type="EMBL" id="MCOK01000001">
    <property type="protein sequence ID" value="OOC52459.1"/>
    <property type="molecule type" value="Genomic_DNA"/>
</dbReference>
<keyword evidence="3" id="KW-1185">Reference proteome</keyword>
<name>A0A1V3BW30_9ACTN</name>
<accession>A0A1V3BW30</accession>
<keyword evidence="1" id="KW-1133">Transmembrane helix</keyword>
<proteinExistence type="predicted"/>
<dbReference type="AlphaFoldDB" id="A0A1V3BW30"/>
<gene>
    <name evidence="2" type="ORF">NOSIN_00250</name>
</gene>
<dbReference type="Proteomes" id="UP000189004">
    <property type="component" value="Unassembled WGS sequence"/>
</dbReference>
<reference evidence="3" key="1">
    <citation type="submission" date="2016-08" db="EMBL/GenBank/DDBJ databases">
        <authorList>
            <person name="Tokovenko B."/>
            <person name="Kalinowski J."/>
        </authorList>
    </citation>
    <scope>NUCLEOTIDE SEQUENCE [LARGE SCALE GENOMIC DNA]</scope>
    <source>
        <strain evidence="3">UTMC102</strain>
    </source>
</reference>
<protein>
    <submittedName>
        <fullName evidence="2">Uncharacterized protein</fullName>
    </submittedName>
</protein>
<evidence type="ECO:0000256" key="1">
    <source>
        <dbReference type="SAM" id="Phobius"/>
    </source>
</evidence>
<evidence type="ECO:0000313" key="2">
    <source>
        <dbReference type="EMBL" id="OOC52459.1"/>
    </source>
</evidence>
<feature type="transmembrane region" description="Helical" evidence="1">
    <location>
        <begin position="6"/>
        <end position="33"/>
    </location>
</feature>
<evidence type="ECO:0000313" key="3">
    <source>
        <dbReference type="Proteomes" id="UP000189004"/>
    </source>
</evidence>
<keyword evidence="1" id="KW-0472">Membrane</keyword>
<dbReference type="RefSeq" id="WP_077688801.1">
    <property type="nucleotide sequence ID" value="NZ_MCOK01000001.1"/>
</dbReference>